<name>A0A9R1VS95_LACSA</name>
<dbReference type="PANTHER" id="PTHR32166:SF122">
    <property type="entry name" value="OS09G0499600 PROTEIN"/>
    <property type="match status" value="1"/>
</dbReference>
<dbReference type="EMBL" id="NBSK02000004">
    <property type="protein sequence ID" value="KAJ0210554.1"/>
    <property type="molecule type" value="Genomic_DNA"/>
</dbReference>
<evidence type="ECO:0000313" key="2">
    <source>
        <dbReference type="Proteomes" id="UP000235145"/>
    </source>
</evidence>
<dbReference type="AlphaFoldDB" id="A0A9R1VS95"/>
<organism evidence="1 2">
    <name type="scientific">Lactuca sativa</name>
    <name type="common">Garden lettuce</name>
    <dbReference type="NCBI Taxonomy" id="4236"/>
    <lineage>
        <taxon>Eukaryota</taxon>
        <taxon>Viridiplantae</taxon>
        <taxon>Streptophyta</taxon>
        <taxon>Embryophyta</taxon>
        <taxon>Tracheophyta</taxon>
        <taxon>Spermatophyta</taxon>
        <taxon>Magnoliopsida</taxon>
        <taxon>eudicotyledons</taxon>
        <taxon>Gunneridae</taxon>
        <taxon>Pentapetalae</taxon>
        <taxon>asterids</taxon>
        <taxon>campanulids</taxon>
        <taxon>Asterales</taxon>
        <taxon>Asteraceae</taxon>
        <taxon>Cichorioideae</taxon>
        <taxon>Cichorieae</taxon>
        <taxon>Lactucinae</taxon>
        <taxon>Lactuca</taxon>
    </lineage>
</organism>
<keyword evidence="2" id="KW-1185">Reference proteome</keyword>
<dbReference type="InterPro" id="IPR012337">
    <property type="entry name" value="RNaseH-like_sf"/>
</dbReference>
<dbReference type="PANTHER" id="PTHR32166">
    <property type="entry name" value="OSJNBA0013A04.12 PROTEIN"/>
    <property type="match status" value="1"/>
</dbReference>
<evidence type="ECO:0000313" key="1">
    <source>
        <dbReference type="EMBL" id="KAJ0210554.1"/>
    </source>
</evidence>
<protein>
    <submittedName>
        <fullName evidence="1">Uncharacterized protein</fullName>
    </submittedName>
</protein>
<sequence length="256" mass="29651">MQDSFWRNVLYALKLTVPLVKFLRLVDGEKYLAMGYIYAAMDRAKQAICDSFSNAEDYKIAFQIIDQRIFYKVIVGVACEDVEQGLYGCIMRVVPDQEAQDKISTEVDKYKNTEGLFSHPMAIRHRKTKGLRKKLIADWWTSYGSSAPNVKMFAIWVLSLTCSATSYHINWSVLQHSRLNDMLFVKFNYGFDRRIKDMDKDPIHLQKIDESTEWLMGRLKEENDDDIVFVGEDLAWRDVAHASGAYEPSYLTKALI</sequence>
<comment type="caution">
    <text evidence="1">The sequence shown here is derived from an EMBL/GenBank/DDBJ whole genome shotgun (WGS) entry which is preliminary data.</text>
</comment>
<gene>
    <name evidence="1" type="ORF">LSAT_V11C400203280</name>
</gene>
<dbReference type="Proteomes" id="UP000235145">
    <property type="component" value="Unassembled WGS sequence"/>
</dbReference>
<accession>A0A9R1VS95</accession>
<reference evidence="1 2" key="1">
    <citation type="journal article" date="2017" name="Nat. Commun.">
        <title>Genome assembly with in vitro proximity ligation data and whole-genome triplication in lettuce.</title>
        <authorList>
            <person name="Reyes-Chin-Wo S."/>
            <person name="Wang Z."/>
            <person name="Yang X."/>
            <person name="Kozik A."/>
            <person name="Arikit S."/>
            <person name="Song C."/>
            <person name="Xia L."/>
            <person name="Froenicke L."/>
            <person name="Lavelle D.O."/>
            <person name="Truco M.J."/>
            <person name="Xia R."/>
            <person name="Zhu S."/>
            <person name="Xu C."/>
            <person name="Xu H."/>
            <person name="Xu X."/>
            <person name="Cox K."/>
            <person name="Korf I."/>
            <person name="Meyers B.C."/>
            <person name="Michelmore R.W."/>
        </authorList>
    </citation>
    <scope>NUCLEOTIDE SEQUENCE [LARGE SCALE GENOMIC DNA]</scope>
    <source>
        <strain evidence="2">cv. Salinas</strain>
        <tissue evidence="1">Seedlings</tissue>
    </source>
</reference>
<proteinExistence type="predicted"/>
<dbReference type="SUPFAM" id="SSF53098">
    <property type="entry name" value="Ribonuclease H-like"/>
    <property type="match status" value="1"/>
</dbReference>